<accession>A0A8K0DH41</accession>
<dbReference type="GO" id="GO:0008422">
    <property type="term" value="F:beta-glucosidase activity"/>
    <property type="evidence" value="ECO:0007669"/>
    <property type="project" value="TreeGrafter"/>
</dbReference>
<dbReference type="SUPFAM" id="SSF51445">
    <property type="entry name" value="(Trans)glycosidases"/>
    <property type="match status" value="1"/>
</dbReference>
<dbReference type="InterPro" id="IPR017853">
    <property type="entry name" value="GH"/>
</dbReference>
<gene>
    <name evidence="8" type="ORF">ILUMI_03026</name>
</gene>
<evidence type="ECO:0000256" key="3">
    <source>
        <dbReference type="ARBA" id="ARBA00022801"/>
    </source>
</evidence>
<keyword evidence="3" id="KW-0378">Hydrolase</keyword>
<comment type="subunit">
    <text evidence="2">Homodimer.</text>
</comment>
<evidence type="ECO:0000256" key="1">
    <source>
        <dbReference type="ARBA" id="ARBA00010838"/>
    </source>
</evidence>
<dbReference type="EMBL" id="VTPC01001093">
    <property type="protein sequence ID" value="KAF2903156.1"/>
    <property type="molecule type" value="Genomic_DNA"/>
</dbReference>
<evidence type="ECO:0000256" key="5">
    <source>
        <dbReference type="ARBA" id="ARBA00023295"/>
    </source>
</evidence>
<keyword evidence="5" id="KW-0326">Glycosidase</keyword>
<evidence type="ECO:0008006" key="10">
    <source>
        <dbReference type="Google" id="ProtNLM"/>
    </source>
</evidence>
<evidence type="ECO:0000256" key="4">
    <source>
        <dbReference type="ARBA" id="ARBA00023180"/>
    </source>
</evidence>
<feature type="non-terminal residue" evidence="8">
    <location>
        <position position="1"/>
    </location>
</feature>
<keyword evidence="7" id="KW-0732">Signal</keyword>
<dbReference type="PANTHER" id="PTHR10353">
    <property type="entry name" value="GLYCOSYL HYDROLASE"/>
    <property type="match status" value="1"/>
</dbReference>
<sequence>MSRQLLFFLLILTFTLCLKSQNLSTESFPDDFIFGTASSAYQTEGAWNEDGKGENIWDHMTHTRPDKIADGSNGDIACNSYHKTDEDVALLKSLGVDHYRFSLSWARILPTGLPNQINQAGIDYYNQLIDKLLENGITPVVTIFHWDLPQRLQEIGGFTNSFFITWFTDFAKIVFQKFGDRVKFWTTFNEPKQICNYGYGTGRFAPGIVSSGIGDYICTHNLIKAHAQVYHLYNEVFRPTQKGRIGIVIECGWAEPGSSAIEDIEAAERQQQFECGLYANPIFSKHGDYPAIVKDCVADRSKKEGFPRSRLPAFTTDEIRYIRGTSDYFGINHYITALYVEREPDPIGEPSFDKDLRVKSWQDPSWPANAINQFRTVPWGLRNALKWIKDTYNDPEIYITENGAPDDKTTLHDTKRIDYHLGYLSSVLDAIYIDKVKVKSYFLWSFMDYFEWDNGHTVGFGLHYVNYTDPGRPRILKDSAGVY</sequence>
<dbReference type="PRINTS" id="PR00131">
    <property type="entry name" value="GLHYDRLASE1"/>
</dbReference>
<comment type="caution">
    <text evidence="8">The sequence shown here is derived from an EMBL/GenBank/DDBJ whole genome shotgun (WGS) entry which is preliminary data.</text>
</comment>
<keyword evidence="9" id="KW-1185">Reference proteome</keyword>
<dbReference type="AlphaFoldDB" id="A0A8K0DH41"/>
<dbReference type="InterPro" id="IPR033132">
    <property type="entry name" value="GH_1_N_CS"/>
</dbReference>
<proteinExistence type="inferred from homology"/>
<organism evidence="8 9">
    <name type="scientific">Ignelater luminosus</name>
    <name type="common">Cucubano</name>
    <name type="synonym">Pyrophorus luminosus</name>
    <dbReference type="NCBI Taxonomy" id="2038154"/>
    <lineage>
        <taxon>Eukaryota</taxon>
        <taxon>Metazoa</taxon>
        <taxon>Ecdysozoa</taxon>
        <taxon>Arthropoda</taxon>
        <taxon>Hexapoda</taxon>
        <taxon>Insecta</taxon>
        <taxon>Pterygota</taxon>
        <taxon>Neoptera</taxon>
        <taxon>Endopterygota</taxon>
        <taxon>Coleoptera</taxon>
        <taxon>Polyphaga</taxon>
        <taxon>Elateriformia</taxon>
        <taxon>Elateroidea</taxon>
        <taxon>Elateridae</taxon>
        <taxon>Agrypninae</taxon>
        <taxon>Pyrophorini</taxon>
        <taxon>Ignelater</taxon>
    </lineage>
</organism>
<comment type="similarity">
    <text evidence="1 6">Belongs to the glycosyl hydrolase 1 family.</text>
</comment>
<dbReference type="Proteomes" id="UP000801492">
    <property type="component" value="Unassembled WGS sequence"/>
</dbReference>
<evidence type="ECO:0000313" key="8">
    <source>
        <dbReference type="EMBL" id="KAF2903156.1"/>
    </source>
</evidence>
<dbReference type="Gene3D" id="3.20.20.80">
    <property type="entry name" value="Glycosidases"/>
    <property type="match status" value="1"/>
</dbReference>
<dbReference type="PROSITE" id="PS00653">
    <property type="entry name" value="GLYCOSYL_HYDROL_F1_2"/>
    <property type="match status" value="1"/>
</dbReference>
<dbReference type="OrthoDB" id="65569at2759"/>
<dbReference type="GO" id="GO:0005975">
    <property type="term" value="P:carbohydrate metabolic process"/>
    <property type="evidence" value="ECO:0007669"/>
    <property type="project" value="InterPro"/>
</dbReference>
<evidence type="ECO:0000256" key="6">
    <source>
        <dbReference type="RuleBase" id="RU003690"/>
    </source>
</evidence>
<feature type="signal peptide" evidence="7">
    <location>
        <begin position="1"/>
        <end position="17"/>
    </location>
</feature>
<evidence type="ECO:0000313" key="9">
    <source>
        <dbReference type="Proteomes" id="UP000801492"/>
    </source>
</evidence>
<dbReference type="Pfam" id="PF00232">
    <property type="entry name" value="Glyco_hydro_1"/>
    <property type="match status" value="1"/>
</dbReference>
<evidence type="ECO:0000256" key="2">
    <source>
        <dbReference type="ARBA" id="ARBA00011738"/>
    </source>
</evidence>
<reference evidence="8" key="1">
    <citation type="submission" date="2019-08" db="EMBL/GenBank/DDBJ databases">
        <title>The genome of the North American firefly Photinus pyralis.</title>
        <authorList>
            <consortium name="Photinus pyralis genome working group"/>
            <person name="Fallon T.R."/>
            <person name="Sander Lower S.E."/>
            <person name="Weng J.-K."/>
        </authorList>
    </citation>
    <scope>NUCLEOTIDE SEQUENCE</scope>
    <source>
        <strain evidence="8">TRF0915ILg1</strain>
        <tissue evidence="8">Whole body</tissue>
    </source>
</reference>
<dbReference type="InterPro" id="IPR001360">
    <property type="entry name" value="Glyco_hydro_1"/>
</dbReference>
<keyword evidence="4" id="KW-0325">Glycoprotein</keyword>
<feature type="chain" id="PRO_5035458975" description="Beta-glucosidase" evidence="7">
    <location>
        <begin position="18"/>
        <end position="483"/>
    </location>
</feature>
<protein>
    <recommendedName>
        <fullName evidence="10">Beta-glucosidase</fullName>
    </recommendedName>
</protein>
<name>A0A8K0DH41_IGNLU</name>
<evidence type="ECO:0000256" key="7">
    <source>
        <dbReference type="SAM" id="SignalP"/>
    </source>
</evidence>
<dbReference type="FunFam" id="3.20.20.80:FF:000013">
    <property type="entry name" value="lactase-phlorizin hydrolase"/>
    <property type="match status" value="1"/>
</dbReference>
<dbReference type="PANTHER" id="PTHR10353:SF36">
    <property type="entry name" value="LP05116P"/>
    <property type="match status" value="1"/>
</dbReference>